<keyword evidence="4" id="KW-1185">Reference proteome</keyword>
<accession>A0A8X6VEK8</accession>
<dbReference type="PANTHER" id="PTHR46060:SF1">
    <property type="entry name" value="MARINER MOS1 TRANSPOSASE-LIKE PROTEIN"/>
    <property type="match status" value="1"/>
</dbReference>
<feature type="region of interest" description="Disordered" evidence="1">
    <location>
        <begin position="100"/>
        <end position="121"/>
    </location>
</feature>
<feature type="domain" description="Mos1 transposase HTH" evidence="2">
    <location>
        <begin position="2"/>
        <end position="34"/>
    </location>
</feature>
<dbReference type="Gene3D" id="1.10.10.1450">
    <property type="match status" value="1"/>
</dbReference>
<dbReference type="InterPro" id="IPR041426">
    <property type="entry name" value="Mos1_HTH"/>
</dbReference>
<evidence type="ECO:0000313" key="3">
    <source>
        <dbReference type="EMBL" id="GFY15592.1"/>
    </source>
</evidence>
<dbReference type="PANTHER" id="PTHR46060">
    <property type="entry name" value="MARINER MOS1 TRANSPOSASE-LIKE PROTEIN"/>
    <property type="match status" value="1"/>
</dbReference>
<reference evidence="3" key="1">
    <citation type="submission" date="2020-08" db="EMBL/GenBank/DDBJ databases">
        <title>Multicomponent nature underlies the extraordinary mechanical properties of spider dragline silk.</title>
        <authorList>
            <person name="Kono N."/>
            <person name="Nakamura H."/>
            <person name="Mori M."/>
            <person name="Yoshida Y."/>
            <person name="Ohtoshi R."/>
            <person name="Malay A.D."/>
            <person name="Moran D.A.P."/>
            <person name="Tomita M."/>
            <person name="Numata K."/>
            <person name="Arakawa K."/>
        </authorList>
    </citation>
    <scope>NUCLEOTIDE SEQUENCE</scope>
</reference>
<sequence>MSAADIYRQITEVYGIKAMTDSKVQKWARKFKDERTNVHDEERSGQPSVVTDDLMQAVEVEIPQDYGNSALGPAWCFAGRLYATKNHDQLRCLLRKSAEAPKSIAKQTAQQKGQKGFAPPR</sequence>
<organism evidence="3 4">
    <name type="scientific">Trichonephila clavipes</name>
    <name type="common">Golden silk orbweaver</name>
    <name type="synonym">Nephila clavipes</name>
    <dbReference type="NCBI Taxonomy" id="2585209"/>
    <lineage>
        <taxon>Eukaryota</taxon>
        <taxon>Metazoa</taxon>
        <taxon>Ecdysozoa</taxon>
        <taxon>Arthropoda</taxon>
        <taxon>Chelicerata</taxon>
        <taxon>Arachnida</taxon>
        <taxon>Araneae</taxon>
        <taxon>Araneomorphae</taxon>
        <taxon>Entelegynae</taxon>
        <taxon>Araneoidea</taxon>
        <taxon>Nephilidae</taxon>
        <taxon>Trichonephila</taxon>
    </lineage>
</organism>
<name>A0A8X6VEK8_TRICX</name>
<protein>
    <recommendedName>
        <fullName evidence="2">Mos1 transposase HTH domain-containing protein</fullName>
    </recommendedName>
</protein>
<evidence type="ECO:0000256" key="1">
    <source>
        <dbReference type="SAM" id="MobiDB-lite"/>
    </source>
</evidence>
<dbReference type="AlphaFoldDB" id="A0A8X6VEK8"/>
<dbReference type="Pfam" id="PF17906">
    <property type="entry name" value="HTH_48"/>
    <property type="match status" value="1"/>
</dbReference>
<evidence type="ECO:0000313" key="4">
    <source>
        <dbReference type="Proteomes" id="UP000887159"/>
    </source>
</evidence>
<comment type="caution">
    <text evidence="3">The sequence shown here is derived from an EMBL/GenBank/DDBJ whole genome shotgun (WGS) entry which is preliminary data.</text>
</comment>
<dbReference type="EMBL" id="BMAU01021335">
    <property type="protein sequence ID" value="GFY15592.1"/>
    <property type="molecule type" value="Genomic_DNA"/>
</dbReference>
<feature type="compositionally biased region" description="Low complexity" evidence="1">
    <location>
        <begin position="105"/>
        <end position="121"/>
    </location>
</feature>
<gene>
    <name evidence="3" type="ORF">TNCV_1282401</name>
</gene>
<proteinExistence type="predicted"/>
<evidence type="ECO:0000259" key="2">
    <source>
        <dbReference type="Pfam" id="PF17906"/>
    </source>
</evidence>
<dbReference type="InterPro" id="IPR052709">
    <property type="entry name" value="Transposase-MT_Hybrid"/>
</dbReference>
<dbReference type="Proteomes" id="UP000887159">
    <property type="component" value="Unassembled WGS sequence"/>
</dbReference>